<dbReference type="Pfam" id="PF19803">
    <property type="entry name" value="DUF6286"/>
    <property type="match status" value="1"/>
</dbReference>
<dbReference type="InterPro" id="IPR046253">
    <property type="entry name" value="DUF6286"/>
</dbReference>
<keyword evidence="1" id="KW-0472">Membrane</keyword>
<protein>
    <recommendedName>
        <fullName evidence="2">DUF6286 domain-containing protein</fullName>
    </recommendedName>
</protein>
<evidence type="ECO:0000313" key="3">
    <source>
        <dbReference type="EMBL" id="NIH80387.1"/>
    </source>
</evidence>
<dbReference type="RefSeq" id="WP_167114535.1">
    <property type="nucleotide sequence ID" value="NZ_JAANOU010000001.1"/>
</dbReference>
<organism evidence="3 4">
    <name type="scientific">Amycolatopsis viridis</name>
    <dbReference type="NCBI Taxonomy" id="185678"/>
    <lineage>
        <taxon>Bacteria</taxon>
        <taxon>Bacillati</taxon>
        <taxon>Actinomycetota</taxon>
        <taxon>Actinomycetes</taxon>
        <taxon>Pseudonocardiales</taxon>
        <taxon>Pseudonocardiaceae</taxon>
        <taxon>Amycolatopsis</taxon>
    </lineage>
</organism>
<reference evidence="3 4" key="1">
    <citation type="submission" date="2020-03" db="EMBL/GenBank/DDBJ databases">
        <title>Sequencing the genomes of 1000 actinobacteria strains.</title>
        <authorList>
            <person name="Klenk H.-P."/>
        </authorList>
    </citation>
    <scope>NUCLEOTIDE SEQUENCE [LARGE SCALE GENOMIC DNA]</scope>
    <source>
        <strain evidence="3 4">DSM 45668</strain>
    </source>
</reference>
<evidence type="ECO:0000313" key="4">
    <source>
        <dbReference type="Proteomes" id="UP000754495"/>
    </source>
</evidence>
<keyword evidence="1" id="KW-0812">Transmembrane</keyword>
<dbReference type="Proteomes" id="UP000754495">
    <property type="component" value="Unassembled WGS sequence"/>
</dbReference>
<keyword evidence="1" id="KW-1133">Transmembrane helix</keyword>
<proteinExistence type="predicted"/>
<feature type="domain" description="DUF6286" evidence="2">
    <location>
        <begin position="68"/>
        <end position="176"/>
    </location>
</feature>
<comment type="caution">
    <text evidence="3">The sequence shown here is derived from an EMBL/GenBank/DDBJ whole genome shotgun (WGS) entry which is preliminary data.</text>
</comment>
<evidence type="ECO:0000259" key="2">
    <source>
        <dbReference type="Pfam" id="PF19803"/>
    </source>
</evidence>
<keyword evidence="4" id="KW-1185">Reference proteome</keyword>
<feature type="transmembrane region" description="Helical" evidence="1">
    <location>
        <begin position="56"/>
        <end position="79"/>
    </location>
</feature>
<evidence type="ECO:0000256" key="1">
    <source>
        <dbReference type="SAM" id="Phobius"/>
    </source>
</evidence>
<dbReference type="EMBL" id="JAANOU010000001">
    <property type="protein sequence ID" value="NIH80387.1"/>
    <property type="molecule type" value="Genomic_DNA"/>
</dbReference>
<name>A0ABX0STV7_9PSEU</name>
<sequence length="179" mass="18617">MIRRSRRSLAATLVALVGLALCVLVAISAVQLLLHARPVLDYDAAAARAHATHWDALPVAIIGGVLAAVGLVVLLAAILPGRALVLPLTGGGSPDAAPVKAGASRRSITGSLRSAAEQADGVESVKLRLRRRSVTARVRGGRLATGEVAGEVRRAIEDQLDRIAPAHRPRVKVHVRSTA</sequence>
<accession>A0ABX0STV7</accession>
<gene>
    <name evidence="3" type="ORF">FHX46_002917</name>
</gene>